<dbReference type="EMBL" id="CAUYUJ010009513">
    <property type="protein sequence ID" value="CAK0826993.1"/>
    <property type="molecule type" value="Genomic_DNA"/>
</dbReference>
<evidence type="ECO:0000256" key="1">
    <source>
        <dbReference type="SAM" id="Coils"/>
    </source>
</evidence>
<evidence type="ECO:0000313" key="4">
    <source>
        <dbReference type="Proteomes" id="UP001189429"/>
    </source>
</evidence>
<feature type="region of interest" description="Disordered" evidence="2">
    <location>
        <begin position="408"/>
        <end position="470"/>
    </location>
</feature>
<organism evidence="3 4">
    <name type="scientific">Prorocentrum cordatum</name>
    <dbReference type="NCBI Taxonomy" id="2364126"/>
    <lineage>
        <taxon>Eukaryota</taxon>
        <taxon>Sar</taxon>
        <taxon>Alveolata</taxon>
        <taxon>Dinophyceae</taxon>
        <taxon>Prorocentrales</taxon>
        <taxon>Prorocentraceae</taxon>
        <taxon>Prorocentrum</taxon>
    </lineage>
</organism>
<feature type="compositionally biased region" description="Low complexity" evidence="2">
    <location>
        <begin position="325"/>
        <end position="337"/>
    </location>
</feature>
<feature type="region of interest" description="Disordered" evidence="2">
    <location>
        <begin position="198"/>
        <end position="226"/>
    </location>
</feature>
<feature type="compositionally biased region" description="Low complexity" evidence="2">
    <location>
        <begin position="408"/>
        <end position="420"/>
    </location>
</feature>
<feature type="compositionally biased region" description="Basic and acidic residues" evidence="2">
    <location>
        <begin position="313"/>
        <end position="324"/>
    </location>
</feature>
<protein>
    <submittedName>
        <fullName evidence="3">Uncharacterized protein</fullName>
    </submittedName>
</protein>
<gene>
    <name evidence="3" type="ORF">PCOR1329_LOCUS26634</name>
</gene>
<name>A0ABN9SB51_9DINO</name>
<keyword evidence="1" id="KW-0175">Coiled coil</keyword>
<feature type="region of interest" description="Disordered" evidence="2">
    <location>
        <begin position="157"/>
        <end position="181"/>
    </location>
</feature>
<feature type="region of interest" description="Disordered" evidence="2">
    <location>
        <begin position="294"/>
        <end position="390"/>
    </location>
</feature>
<accession>A0ABN9SB51</accession>
<evidence type="ECO:0000313" key="3">
    <source>
        <dbReference type="EMBL" id="CAK0826993.1"/>
    </source>
</evidence>
<feature type="compositionally biased region" description="Low complexity" evidence="2">
    <location>
        <begin position="448"/>
        <end position="459"/>
    </location>
</feature>
<feature type="coiled-coil region" evidence="1">
    <location>
        <begin position="226"/>
        <end position="287"/>
    </location>
</feature>
<proteinExistence type="predicted"/>
<dbReference type="Proteomes" id="UP001189429">
    <property type="component" value="Unassembled WGS sequence"/>
</dbReference>
<feature type="compositionally biased region" description="Polar residues" evidence="2">
    <location>
        <begin position="460"/>
        <end position="470"/>
    </location>
</feature>
<comment type="caution">
    <text evidence="3">The sequence shown here is derived from an EMBL/GenBank/DDBJ whole genome shotgun (WGS) entry which is preliminary data.</text>
</comment>
<feature type="region of interest" description="Disordered" evidence="2">
    <location>
        <begin position="29"/>
        <end position="50"/>
    </location>
</feature>
<keyword evidence="4" id="KW-1185">Reference proteome</keyword>
<sequence length="470" mass="47622">MRGSLAAPPGAPAAWAPAPVCAQVPVALAPPHHASNGPGRSPPPGPRAPARVLAGAVSPMRGLSPRQQAGLMPLARPHVPNLYLGARAAPVRVPSPAAALGAASPLACPSPRQGASRGVLLGCGVGSSAAPPNGCASVGVTPRLPAGPGMAPQPTYGHPGPAYAAPVRRPDGVRHGSPSPLLGEYRFRSASPLAGGAAGSGLRHCSAGSEARSGSLELRAPSESSLQELEREQAELEGQLKMMRLRRRSAALRGEVETERILAEVHALQQQQQFVVLEEEKAKLLQRQGARQLLESTRSSSDDVIARSARLRSPRDQPGQRHPEAGGPAAGPSQAPGTEPAPDAAASPQRPPAVLGRDSLCDERSVQGSPHSAVLRADHGPPRPPASPAAAWGCGALGSTSGTVEAAADTASGEASASADCAAGLRQPEGAREAEVPPLPAGPGRGGAPMPMGAVMWMPNSSSRRTVPKA</sequence>
<reference evidence="3" key="1">
    <citation type="submission" date="2023-10" db="EMBL/GenBank/DDBJ databases">
        <authorList>
            <person name="Chen Y."/>
            <person name="Shah S."/>
            <person name="Dougan E. K."/>
            <person name="Thang M."/>
            <person name="Chan C."/>
        </authorList>
    </citation>
    <scope>NUCLEOTIDE SEQUENCE [LARGE SCALE GENOMIC DNA]</scope>
</reference>
<evidence type="ECO:0000256" key="2">
    <source>
        <dbReference type="SAM" id="MobiDB-lite"/>
    </source>
</evidence>